<organism evidence="1 2">
    <name type="scientific">Bradyrhizobium sediminis</name>
    <dbReference type="NCBI Taxonomy" id="2840469"/>
    <lineage>
        <taxon>Bacteria</taxon>
        <taxon>Pseudomonadati</taxon>
        <taxon>Pseudomonadota</taxon>
        <taxon>Alphaproteobacteria</taxon>
        <taxon>Hyphomicrobiales</taxon>
        <taxon>Nitrobacteraceae</taxon>
        <taxon>Bradyrhizobium</taxon>
    </lineage>
</organism>
<gene>
    <name evidence="1" type="ORF">KMZ29_16085</name>
</gene>
<evidence type="ECO:0008006" key="3">
    <source>
        <dbReference type="Google" id="ProtNLM"/>
    </source>
</evidence>
<dbReference type="RefSeq" id="WP_215620166.1">
    <property type="nucleotide sequence ID" value="NZ_CP076134.1"/>
</dbReference>
<name>A0A975NB43_9BRAD</name>
<dbReference type="Proteomes" id="UP000680839">
    <property type="component" value="Chromosome"/>
</dbReference>
<protein>
    <recommendedName>
        <fullName evidence="3">SIR2-like domain-containing protein</fullName>
    </recommendedName>
</protein>
<sequence length="308" mass="34169">MFNSRIAVVVGAGAGVEYNMPLGYKLAADIAEDVRFRFEHYSHAPSKGDRDLFNLLFRRYQTDKPKLDRFTRGGNELAAAISSAVSVDDALFQLSENVEAVTLGKLCIIRSILKAEQNSALALSSRTGRLDEDAGRDGWVEQLFSMAITGVKKSEIHTAFDNITFVNFNYDRCIEQYLYFALQRIGIEEPQAALIVAGLNMIRPYGSVGSLLPSIPNHVLFGGAVDPFEMLAGIRTYTENESLHDSGHLVNALQEAKLVLFLGFGFHAQNLRLLQLPDPRAKHVMATVKRFIKQTGSIFKARLAPRFA</sequence>
<accession>A0A975NB43</accession>
<proteinExistence type="predicted"/>
<reference evidence="1" key="1">
    <citation type="submission" date="2021-06" db="EMBL/GenBank/DDBJ databases">
        <title>Bradyrhizobium sp. S2-20-1 Genome sequencing.</title>
        <authorList>
            <person name="Jin L."/>
        </authorList>
    </citation>
    <scope>NUCLEOTIDE SEQUENCE</scope>
    <source>
        <strain evidence="1">S2-20-1</strain>
    </source>
</reference>
<dbReference type="EMBL" id="CP076134">
    <property type="protein sequence ID" value="QWG11271.1"/>
    <property type="molecule type" value="Genomic_DNA"/>
</dbReference>
<dbReference type="AlphaFoldDB" id="A0A975NB43"/>
<evidence type="ECO:0000313" key="1">
    <source>
        <dbReference type="EMBL" id="QWG11271.1"/>
    </source>
</evidence>
<evidence type="ECO:0000313" key="2">
    <source>
        <dbReference type="Proteomes" id="UP000680839"/>
    </source>
</evidence>